<organism evidence="3 4">
    <name type="scientific">Acer yangbiense</name>
    <dbReference type="NCBI Taxonomy" id="1000413"/>
    <lineage>
        <taxon>Eukaryota</taxon>
        <taxon>Viridiplantae</taxon>
        <taxon>Streptophyta</taxon>
        <taxon>Embryophyta</taxon>
        <taxon>Tracheophyta</taxon>
        <taxon>Spermatophyta</taxon>
        <taxon>Magnoliopsida</taxon>
        <taxon>eudicotyledons</taxon>
        <taxon>Gunneridae</taxon>
        <taxon>Pentapetalae</taxon>
        <taxon>rosids</taxon>
        <taxon>malvids</taxon>
        <taxon>Sapindales</taxon>
        <taxon>Sapindaceae</taxon>
        <taxon>Hippocastanoideae</taxon>
        <taxon>Acereae</taxon>
        <taxon>Acer</taxon>
    </lineage>
</organism>
<reference evidence="4" key="1">
    <citation type="journal article" date="2019" name="Gigascience">
        <title>De novo genome assembly of the endangered Acer yangbiense, a plant species with extremely small populations endemic to Yunnan Province, China.</title>
        <authorList>
            <person name="Yang J."/>
            <person name="Wariss H.M."/>
            <person name="Tao L."/>
            <person name="Zhang R."/>
            <person name="Yun Q."/>
            <person name="Hollingsworth P."/>
            <person name="Dao Z."/>
            <person name="Luo G."/>
            <person name="Guo H."/>
            <person name="Ma Y."/>
            <person name="Sun W."/>
        </authorList>
    </citation>
    <scope>NUCLEOTIDE SEQUENCE [LARGE SCALE GENOMIC DNA]</scope>
    <source>
        <strain evidence="4">cv. Malutang</strain>
    </source>
</reference>
<sequence length="512" mass="58241">MMAPKFVFDKANFSRKKIVYFSSLKDTIKNINNKLTMEQKIMFEQTCFGNFLSIGGNRLLFSAQMVHQLLLRQVENPNTNEIWFLVGEKTIRFSMQEFCVVTGLDCSPYPSVDVLTKVKGVRLRDEVFFGNMDLHINDLEAAFVKANIDDDKTIVKLALLYFLDTVLSATGKNSPLDNALREKKPTVYNLVGFPFAFQLRVDTFLELTQEEKQQNCLLHFISPSSCEVPQTNIQEDKPQDDRADTATATQSKRLINESYHEMVTVANNGKSPVEAALEPSWPSSQFYGHNSNFHADLKTEIPSRTLIDQHVSVSFPDKGNDGSPSSSLDDEDAFFTELNSILDKSPNELLDSSSQIILDTSQDINQAKHFLRHCLSTDFESFLDSSQRDKVNSSLELLIKVGNFPPSMLNMIMGDIRLATNEMKELTKKMEELTKMFAEKEKYKMDLEVDQVLAFYYHLKICSASLKLPEVLGPETFSDPTGNSQVSEPFAYKILQLKFTQKFLLHQLRENL</sequence>
<dbReference type="Proteomes" id="UP000323000">
    <property type="component" value="Chromosome 9"/>
</dbReference>
<dbReference type="EMBL" id="VAHF01000009">
    <property type="protein sequence ID" value="TXG53667.1"/>
    <property type="molecule type" value="Genomic_DNA"/>
</dbReference>
<accession>A0A5C7H9T0</accession>
<evidence type="ECO:0000259" key="2">
    <source>
        <dbReference type="Pfam" id="PF09331"/>
    </source>
</evidence>
<gene>
    <name evidence="3" type="ORF">EZV62_018923</name>
</gene>
<feature type="domain" description="DUF1985" evidence="2">
    <location>
        <begin position="70"/>
        <end position="175"/>
    </location>
</feature>
<proteinExistence type="predicted"/>
<protein>
    <recommendedName>
        <fullName evidence="2">DUF1985 domain-containing protein</fullName>
    </recommendedName>
</protein>
<dbReference type="Pfam" id="PF09331">
    <property type="entry name" value="DUF1985"/>
    <property type="match status" value="1"/>
</dbReference>
<evidence type="ECO:0000256" key="1">
    <source>
        <dbReference type="SAM" id="Coils"/>
    </source>
</evidence>
<evidence type="ECO:0000313" key="4">
    <source>
        <dbReference type="Proteomes" id="UP000323000"/>
    </source>
</evidence>
<keyword evidence="4" id="KW-1185">Reference proteome</keyword>
<dbReference type="InterPro" id="IPR015410">
    <property type="entry name" value="DUF1985"/>
</dbReference>
<name>A0A5C7H9T0_9ROSI</name>
<evidence type="ECO:0000313" key="3">
    <source>
        <dbReference type="EMBL" id="TXG53667.1"/>
    </source>
</evidence>
<dbReference type="OrthoDB" id="1750169at2759"/>
<dbReference type="PANTHER" id="PTHR48449">
    <property type="entry name" value="DUF1985 DOMAIN-CONTAINING PROTEIN"/>
    <property type="match status" value="1"/>
</dbReference>
<comment type="caution">
    <text evidence="3">The sequence shown here is derived from an EMBL/GenBank/DDBJ whole genome shotgun (WGS) entry which is preliminary data.</text>
</comment>
<keyword evidence="1" id="KW-0175">Coiled coil</keyword>
<feature type="coiled-coil region" evidence="1">
    <location>
        <begin position="416"/>
        <end position="443"/>
    </location>
</feature>
<dbReference type="PANTHER" id="PTHR48449:SF1">
    <property type="entry name" value="DUF1985 DOMAIN-CONTAINING PROTEIN"/>
    <property type="match status" value="1"/>
</dbReference>
<dbReference type="AlphaFoldDB" id="A0A5C7H9T0"/>